<sequence length="123" mass="11567">MSVDLRQPEPSTASRSAGATAIGASSAVAAGAASDGGRTAGGAGAAAAGCGSNASTVSITSAGRPGRGREDMRTSFRGSGKDAVKVAGPAITVPSQPHPLVGGHSTTAGVPPMTRTPAVAGGQ</sequence>
<keyword evidence="3" id="KW-1185">Reference proteome</keyword>
<evidence type="ECO:0000256" key="1">
    <source>
        <dbReference type="SAM" id="MobiDB-lite"/>
    </source>
</evidence>
<feature type="region of interest" description="Disordered" evidence="1">
    <location>
        <begin position="1"/>
        <end position="123"/>
    </location>
</feature>
<dbReference type="AlphaFoldDB" id="A0A8J3L126"/>
<accession>A0A8J3L126</accession>
<feature type="compositionally biased region" description="Low complexity" evidence="1">
    <location>
        <begin position="13"/>
        <end position="37"/>
    </location>
</feature>
<evidence type="ECO:0000313" key="2">
    <source>
        <dbReference type="EMBL" id="GIG06666.1"/>
    </source>
</evidence>
<comment type="caution">
    <text evidence="2">The sequence shown here is derived from an EMBL/GenBank/DDBJ whole genome shotgun (WGS) entry which is preliminary data.</text>
</comment>
<dbReference type="Proteomes" id="UP000630887">
    <property type="component" value="Unassembled WGS sequence"/>
</dbReference>
<gene>
    <name evidence="2" type="ORF">Cco03nite_33660</name>
</gene>
<protein>
    <submittedName>
        <fullName evidence="2">Uncharacterized protein</fullName>
    </submittedName>
</protein>
<feature type="compositionally biased region" description="Basic and acidic residues" evidence="1">
    <location>
        <begin position="67"/>
        <end position="84"/>
    </location>
</feature>
<evidence type="ECO:0000313" key="3">
    <source>
        <dbReference type="Proteomes" id="UP000630887"/>
    </source>
</evidence>
<dbReference type="EMBL" id="BONI01000026">
    <property type="protein sequence ID" value="GIG06666.1"/>
    <property type="molecule type" value="Genomic_DNA"/>
</dbReference>
<proteinExistence type="predicted"/>
<organism evidence="2 3">
    <name type="scientific">Catellatospora coxensis</name>
    <dbReference type="NCBI Taxonomy" id="310354"/>
    <lineage>
        <taxon>Bacteria</taxon>
        <taxon>Bacillati</taxon>
        <taxon>Actinomycetota</taxon>
        <taxon>Actinomycetes</taxon>
        <taxon>Micromonosporales</taxon>
        <taxon>Micromonosporaceae</taxon>
        <taxon>Catellatospora</taxon>
    </lineage>
</organism>
<name>A0A8J3L126_9ACTN</name>
<feature type="compositionally biased region" description="Low complexity" evidence="1">
    <location>
        <begin position="45"/>
        <end position="55"/>
    </location>
</feature>
<reference evidence="2 3" key="1">
    <citation type="submission" date="2021-01" db="EMBL/GenBank/DDBJ databases">
        <title>Whole genome shotgun sequence of Catellatospora coxensis NBRC 107359.</title>
        <authorList>
            <person name="Komaki H."/>
            <person name="Tamura T."/>
        </authorList>
    </citation>
    <scope>NUCLEOTIDE SEQUENCE [LARGE SCALE GENOMIC DNA]</scope>
    <source>
        <strain evidence="2 3">NBRC 107359</strain>
    </source>
</reference>